<keyword evidence="4" id="KW-0677">Repeat</keyword>
<dbReference type="Proteomes" id="UP000600918">
    <property type="component" value="Unassembled WGS sequence"/>
</dbReference>
<evidence type="ECO:0000256" key="2">
    <source>
        <dbReference type="ARBA" id="ARBA00004308"/>
    </source>
</evidence>
<dbReference type="InterPro" id="IPR036055">
    <property type="entry name" value="LDL_receptor-like_sf"/>
</dbReference>
<feature type="disulfide bond" evidence="10">
    <location>
        <begin position="81"/>
        <end position="99"/>
    </location>
</feature>
<dbReference type="InterPro" id="IPR023415">
    <property type="entry name" value="LDLR_class-A_CS"/>
</dbReference>
<feature type="disulfide bond" evidence="10">
    <location>
        <begin position="45"/>
        <end position="63"/>
    </location>
</feature>
<dbReference type="PROSITE" id="PS01209">
    <property type="entry name" value="LDLRA_1"/>
    <property type="match status" value="2"/>
</dbReference>
<gene>
    <name evidence="11" type="ORF">H0235_005418</name>
</gene>
<evidence type="ECO:0000313" key="11">
    <source>
        <dbReference type="EMBL" id="KAF7432494.1"/>
    </source>
</evidence>
<dbReference type="PANTHER" id="PTHR22722">
    <property type="entry name" value="LOW-DENSITY LIPOPROTEIN RECEPTOR-RELATED PROTEIN 2-RELATED"/>
    <property type="match status" value="1"/>
</dbReference>
<evidence type="ECO:0000256" key="3">
    <source>
        <dbReference type="ARBA" id="ARBA00022692"/>
    </source>
</evidence>
<keyword evidence="6" id="KW-0472">Membrane</keyword>
<evidence type="ECO:0000256" key="5">
    <source>
        <dbReference type="ARBA" id="ARBA00022989"/>
    </source>
</evidence>
<feature type="disulfide bond" evidence="10">
    <location>
        <begin position="93"/>
        <end position="108"/>
    </location>
</feature>
<evidence type="ECO:0000256" key="8">
    <source>
        <dbReference type="ARBA" id="ARBA00023170"/>
    </source>
</evidence>
<organism evidence="11 12">
    <name type="scientific">Vespula pensylvanica</name>
    <name type="common">Western yellow jacket</name>
    <name type="synonym">Wasp</name>
    <dbReference type="NCBI Taxonomy" id="30213"/>
    <lineage>
        <taxon>Eukaryota</taxon>
        <taxon>Metazoa</taxon>
        <taxon>Ecdysozoa</taxon>
        <taxon>Arthropoda</taxon>
        <taxon>Hexapoda</taxon>
        <taxon>Insecta</taxon>
        <taxon>Pterygota</taxon>
        <taxon>Neoptera</taxon>
        <taxon>Endopterygota</taxon>
        <taxon>Hymenoptera</taxon>
        <taxon>Apocrita</taxon>
        <taxon>Aculeata</taxon>
        <taxon>Vespoidea</taxon>
        <taxon>Vespidae</taxon>
        <taxon>Vespinae</taxon>
        <taxon>Vespula</taxon>
    </lineage>
</organism>
<comment type="caution">
    <text evidence="11">The sequence shown here is derived from an EMBL/GenBank/DDBJ whole genome shotgun (WGS) entry which is preliminary data.</text>
</comment>
<evidence type="ECO:0000256" key="10">
    <source>
        <dbReference type="PROSITE-ProRule" id="PRU00124"/>
    </source>
</evidence>
<dbReference type="GO" id="GO:0043235">
    <property type="term" value="C:receptor complex"/>
    <property type="evidence" value="ECO:0007669"/>
    <property type="project" value="TreeGrafter"/>
</dbReference>
<dbReference type="InterPro" id="IPR002172">
    <property type="entry name" value="LDrepeatLR_classA_rpt"/>
</dbReference>
<evidence type="ECO:0000256" key="9">
    <source>
        <dbReference type="ARBA" id="ARBA00023180"/>
    </source>
</evidence>
<evidence type="ECO:0000256" key="7">
    <source>
        <dbReference type="ARBA" id="ARBA00023157"/>
    </source>
</evidence>
<dbReference type="InterPro" id="IPR051221">
    <property type="entry name" value="LDLR-related"/>
</dbReference>
<evidence type="ECO:0000256" key="6">
    <source>
        <dbReference type="ARBA" id="ARBA00023136"/>
    </source>
</evidence>
<name>A0A834P9I1_VESPE</name>
<dbReference type="GO" id="GO:0005886">
    <property type="term" value="C:plasma membrane"/>
    <property type="evidence" value="ECO:0007669"/>
    <property type="project" value="TreeGrafter"/>
</dbReference>
<feature type="disulfide bond" evidence="10">
    <location>
        <begin position="57"/>
        <end position="72"/>
    </location>
</feature>
<reference evidence="11" key="1">
    <citation type="journal article" date="2020" name="G3 (Bethesda)">
        <title>High-Quality Assemblies for Three Invasive Social Wasps from the &lt;i&gt;Vespula&lt;/i&gt; Genus.</title>
        <authorList>
            <person name="Harrop T.W.R."/>
            <person name="Guhlin J."/>
            <person name="McLaughlin G.M."/>
            <person name="Permina E."/>
            <person name="Stockwell P."/>
            <person name="Gilligan J."/>
            <person name="Le Lec M.F."/>
            <person name="Gruber M.A.M."/>
            <person name="Quinn O."/>
            <person name="Lovegrove M."/>
            <person name="Duncan E.J."/>
            <person name="Remnant E.J."/>
            <person name="Van Eeckhoven J."/>
            <person name="Graham B."/>
            <person name="Knapp R.A."/>
            <person name="Langford K.W."/>
            <person name="Kronenberg Z."/>
            <person name="Press M.O."/>
            <person name="Eacker S.M."/>
            <person name="Wilson-Rankin E.E."/>
            <person name="Purcell J."/>
            <person name="Lester P.J."/>
            <person name="Dearden P.K."/>
        </authorList>
    </citation>
    <scope>NUCLEOTIDE SEQUENCE</scope>
    <source>
        <strain evidence="11">Volc-1</strain>
    </source>
</reference>
<dbReference type="SMART" id="SM00192">
    <property type="entry name" value="LDLa"/>
    <property type="match status" value="2"/>
</dbReference>
<dbReference type="GO" id="GO:0012505">
    <property type="term" value="C:endomembrane system"/>
    <property type="evidence" value="ECO:0007669"/>
    <property type="project" value="UniProtKB-SubCell"/>
</dbReference>
<keyword evidence="7 10" id="KW-1015">Disulfide bond</keyword>
<dbReference type="EMBL" id="JACSDY010000003">
    <property type="protein sequence ID" value="KAF7432494.1"/>
    <property type="molecule type" value="Genomic_DNA"/>
</dbReference>
<keyword evidence="8" id="KW-0675">Receptor</keyword>
<sequence length="131" mass="15033">MTSAARRRAPLKFHPTLRWEPLKTSIKYQSPSRSVLSCTSNQFKCRNGECIDGSKHCDGVLDCRDRSDEYGCPCREYQFECSAGYCVDLSRRCDGYIDCFGGKDEENCIGTSMRYYLLYYLASRASKLRKS</sequence>
<dbReference type="SUPFAM" id="SSF57424">
    <property type="entry name" value="LDL receptor-like module"/>
    <property type="match status" value="2"/>
</dbReference>
<comment type="subcellular location">
    <subcellularLocation>
        <location evidence="2">Endomembrane system</location>
    </subcellularLocation>
    <subcellularLocation>
        <location evidence="1">Membrane</location>
        <topology evidence="1">Single-pass membrane protein</topology>
    </subcellularLocation>
</comment>
<accession>A0A834P9I1</accession>
<keyword evidence="5" id="KW-1133">Transmembrane helix</keyword>
<dbReference type="PROSITE" id="PS50068">
    <property type="entry name" value="LDLRA_2"/>
    <property type="match status" value="2"/>
</dbReference>
<feature type="disulfide bond" evidence="10">
    <location>
        <begin position="74"/>
        <end position="86"/>
    </location>
</feature>
<evidence type="ECO:0000256" key="4">
    <source>
        <dbReference type="ARBA" id="ARBA00022737"/>
    </source>
</evidence>
<dbReference type="CDD" id="cd00112">
    <property type="entry name" value="LDLa"/>
    <property type="match status" value="2"/>
</dbReference>
<proteinExistence type="predicted"/>
<dbReference type="AlphaFoldDB" id="A0A834P9I1"/>
<dbReference type="Pfam" id="PF00057">
    <property type="entry name" value="Ldl_recept_a"/>
    <property type="match status" value="2"/>
</dbReference>
<evidence type="ECO:0000256" key="1">
    <source>
        <dbReference type="ARBA" id="ARBA00004167"/>
    </source>
</evidence>
<keyword evidence="3" id="KW-0812">Transmembrane</keyword>
<dbReference type="Gene3D" id="4.10.400.10">
    <property type="entry name" value="Low-density Lipoprotein Receptor"/>
    <property type="match status" value="2"/>
</dbReference>
<evidence type="ECO:0000313" key="12">
    <source>
        <dbReference type="Proteomes" id="UP000600918"/>
    </source>
</evidence>
<protein>
    <submittedName>
        <fullName evidence="11">Uncharacterized protein</fullName>
    </submittedName>
</protein>
<dbReference type="FunFam" id="4.10.400.10:FF:000045">
    <property type="entry name" value="Low-density lipoprotein receptor-related protein 2"/>
    <property type="match status" value="1"/>
</dbReference>
<feature type="disulfide bond" evidence="10">
    <location>
        <begin position="38"/>
        <end position="50"/>
    </location>
</feature>
<keyword evidence="12" id="KW-1185">Reference proteome</keyword>
<keyword evidence="9" id="KW-0325">Glycoprotein</keyword>
<dbReference type="PRINTS" id="PR00261">
    <property type="entry name" value="LDLRECEPTOR"/>
</dbReference>